<evidence type="ECO:0000256" key="1">
    <source>
        <dbReference type="ARBA" id="ARBA00010443"/>
    </source>
</evidence>
<reference evidence="5 6" key="1">
    <citation type="journal article" date="2015" name="Genome Announc.">
        <title>Expanding the biotechnology potential of lactobacilli through comparative genomics of 213 strains and associated genera.</title>
        <authorList>
            <person name="Sun Z."/>
            <person name="Harris H.M."/>
            <person name="McCann A."/>
            <person name="Guo C."/>
            <person name="Argimon S."/>
            <person name="Zhang W."/>
            <person name="Yang X."/>
            <person name="Jeffery I.B."/>
            <person name="Cooney J.C."/>
            <person name="Kagawa T.F."/>
            <person name="Liu W."/>
            <person name="Song Y."/>
            <person name="Salvetti E."/>
            <person name="Wrobel A."/>
            <person name="Rasinkangas P."/>
            <person name="Parkhill J."/>
            <person name="Rea M.C."/>
            <person name="O'Sullivan O."/>
            <person name="Ritari J."/>
            <person name="Douillard F.P."/>
            <person name="Paul Ross R."/>
            <person name="Yang R."/>
            <person name="Briner A.E."/>
            <person name="Felis G.E."/>
            <person name="de Vos W.M."/>
            <person name="Barrangou R."/>
            <person name="Klaenhammer T.R."/>
            <person name="Caufield P.W."/>
            <person name="Cui Y."/>
            <person name="Zhang H."/>
            <person name="O'Toole P.W."/>
        </authorList>
    </citation>
    <scope>NUCLEOTIDE SEQUENCE [LARGE SCALE GENOMIC DNA]</scope>
    <source>
        <strain evidence="5 6">DSM 16043</strain>
    </source>
</reference>
<dbReference type="InterPro" id="IPR005835">
    <property type="entry name" value="NTP_transferase_dom"/>
</dbReference>
<dbReference type="PATRIC" id="fig|1423763.3.peg.203"/>
<gene>
    <name evidence="5" type="ORF">FC46_GL000198</name>
</gene>
<dbReference type="Pfam" id="PF24894">
    <property type="entry name" value="Hexapep_GlmU"/>
    <property type="match status" value="1"/>
</dbReference>
<feature type="domain" description="Nucleotidyl transferase" evidence="3">
    <location>
        <begin position="14"/>
        <end position="153"/>
    </location>
</feature>
<name>A0A0R1UAA4_9LACO</name>
<dbReference type="Gene3D" id="2.160.10.10">
    <property type="entry name" value="Hexapeptide repeat proteins"/>
    <property type="match status" value="1"/>
</dbReference>
<evidence type="ECO:0000259" key="4">
    <source>
        <dbReference type="Pfam" id="PF24894"/>
    </source>
</evidence>
<dbReference type="Gene3D" id="3.90.550.10">
    <property type="entry name" value="Spore Coat Polysaccharide Biosynthesis Protein SpsA, Chain A"/>
    <property type="match status" value="1"/>
</dbReference>
<comment type="caution">
    <text evidence="5">The sequence shown here is derived from an EMBL/GenBank/DDBJ whole genome shotgun (WGS) entry which is preliminary data.</text>
</comment>
<dbReference type="STRING" id="1423763.FC46_GL000198"/>
<dbReference type="InterPro" id="IPR011004">
    <property type="entry name" value="Trimer_LpxA-like_sf"/>
</dbReference>
<dbReference type="AlphaFoldDB" id="A0A0R1UAA4"/>
<evidence type="ECO:0000313" key="5">
    <source>
        <dbReference type="EMBL" id="KRL90294.1"/>
    </source>
</evidence>
<dbReference type="InterPro" id="IPR029044">
    <property type="entry name" value="Nucleotide-diphossugar_trans"/>
</dbReference>
<dbReference type="GO" id="GO:0008878">
    <property type="term" value="F:glucose-1-phosphate adenylyltransferase activity"/>
    <property type="evidence" value="ECO:0007669"/>
    <property type="project" value="InterPro"/>
</dbReference>
<dbReference type="Pfam" id="PF00483">
    <property type="entry name" value="NTP_transferase"/>
    <property type="match status" value="1"/>
</dbReference>
<keyword evidence="5" id="KW-0548">Nucleotidyltransferase</keyword>
<dbReference type="PANTHER" id="PTHR43523">
    <property type="entry name" value="GLUCOSE-1-PHOSPHATE ADENYLYLTRANSFERASE-RELATED"/>
    <property type="match status" value="1"/>
</dbReference>
<dbReference type="CDD" id="cd04651">
    <property type="entry name" value="LbH_G1P_AT_C"/>
    <property type="match status" value="1"/>
</dbReference>
<dbReference type="NCBIfam" id="TIGR02092">
    <property type="entry name" value="glgD"/>
    <property type="match status" value="1"/>
</dbReference>
<dbReference type="InterPro" id="IPR011832">
    <property type="entry name" value="GlgDAde_trans"/>
</dbReference>
<proteinExistence type="inferred from homology"/>
<dbReference type="SUPFAM" id="SSF51161">
    <property type="entry name" value="Trimeric LpxA-like enzymes"/>
    <property type="match status" value="1"/>
</dbReference>
<feature type="domain" description="Glucose-1-phosphate adenylyltransferase/Bifunctional protein GlmU-like C-terminal hexapeptide" evidence="4">
    <location>
        <begin position="283"/>
        <end position="352"/>
    </location>
</feature>
<evidence type="ECO:0000259" key="3">
    <source>
        <dbReference type="Pfam" id="PF00483"/>
    </source>
</evidence>
<organism evidence="5 6">
    <name type="scientific">Lactobacillus kalixensis DSM 16043</name>
    <dbReference type="NCBI Taxonomy" id="1423763"/>
    <lineage>
        <taxon>Bacteria</taxon>
        <taxon>Bacillati</taxon>
        <taxon>Bacillota</taxon>
        <taxon>Bacilli</taxon>
        <taxon>Lactobacillales</taxon>
        <taxon>Lactobacillaceae</taxon>
        <taxon>Lactobacillus</taxon>
    </lineage>
</organism>
<dbReference type="InterPro" id="IPR011831">
    <property type="entry name" value="ADP-Glc_PPase"/>
</dbReference>
<evidence type="ECO:0000313" key="6">
    <source>
        <dbReference type="Proteomes" id="UP000051036"/>
    </source>
</evidence>
<keyword evidence="2" id="KW-0320">Glycogen biosynthesis</keyword>
<dbReference type="GO" id="GO:0005978">
    <property type="term" value="P:glycogen biosynthetic process"/>
    <property type="evidence" value="ECO:0007669"/>
    <property type="project" value="UniProtKB-KW"/>
</dbReference>
<protein>
    <submittedName>
        <fullName evidence="5">Glucose-1-phosphate adenylyltransferase</fullName>
    </submittedName>
</protein>
<keyword evidence="5" id="KW-0808">Transferase</keyword>
<dbReference type="Proteomes" id="UP000051036">
    <property type="component" value="Unassembled WGS sequence"/>
</dbReference>
<dbReference type="EMBL" id="AZFM01000011">
    <property type="protein sequence ID" value="KRL90294.1"/>
    <property type="molecule type" value="Genomic_DNA"/>
</dbReference>
<comment type="similarity">
    <text evidence="1">Belongs to the bacterial/plant glucose-1-phosphate adenylyltransferase family.</text>
</comment>
<dbReference type="InterPro" id="IPR056818">
    <property type="entry name" value="GlmU/GlgC-like_hexapep"/>
</dbReference>
<dbReference type="SUPFAM" id="SSF53448">
    <property type="entry name" value="Nucleotide-diphospho-sugar transferases"/>
    <property type="match status" value="1"/>
</dbReference>
<evidence type="ECO:0000256" key="2">
    <source>
        <dbReference type="ARBA" id="ARBA00023056"/>
    </source>
</evidence>
<accession>A0A0R1UAA4</accession>
<dbReference type="PANTHER" id="PTHR43523:SF6">
    <property type="entry name" value="GLYCOGEN BIOSYNTHESIS PROTEIN GLGD"/>
    <property type="match status" value="1"/>
</dbReference>
<keyword evidence="6" id="KW-1185">Reference proteome</keyword>
<sequence length="375" mass="42678">MAAIFSNQHEYKALSPLTDERSLSTLYFAGKYRLMDFPLSSIVDAGINDIYTLINQEKVRSYLDHLGGGKEWGLSTIGSYEYLDFYQNIMRKQSSGANYFDDLITFLETSNYPYAVLIENKMIGNFDLQSILHFHQENNDKITAVFKRVSEDNVANDDQMFILDENNTIISNQQTIDAQHQDFYNLSMNIFVTDTDWLIAELKKAQKSGISLDLGQKLTALAAKYRTHAYEYTGYLHNVHDIKSYYDANMEMLDKKKRDQLLYGNQKIITRIRNEVGTYFSKDSKVRNSMLATGCRINGEVINSVLSRRVSVSENAKLINSVVMANVVLEKGCTVENAIIDKNVVIKKNVTIKGTSEKPLVIKKGAIITKDIIKK</sequence>